<evidence type="ECO:0000313" key="1">
    <source>
        <dbReference type="EMBL" id="KAK8860204.1"/>
    </source>
</evidence>
<proteinExistence type="predicted"/>
<dbReference type="Gene3D" id="3.80.10.10">
    <property type="entry name" value="Ribonuclease Inhibitor"/>
    <property type="match status" value="2"/>
</dbReference>
<comment type="caution">
    <text evidence="1">The sequence shown here is derived from an EMBL/GenBank/DDBJ whole genome shotgun (WGS) entry which is preliminary data.</text>
</comment>
<gene>
    <name evidence="1" type="ORF">M9Y10_011869</name>
</gene>
<dbReference type="Pfam" id="PF13306">
    <property type="entry name" value="LRR_5"/>
    <property type="match status" value="2"/>
</dbReference>
<dbReference type="SUPFAM" id="SSF52058">
    <property type="entry name" value="L domain-like"/>
    <property type="match status" value="2"/>
</dbReference>
<evidence type="ECO:0008006" key="3">
    <source>
        <dbReference type="Google" id="ProtNLM"/>
    </source>
</evidence>
<dbReference type="InterPro" id="IPR032675">
    <property type="entry name" value="LRR_dom_sf"/>
</dbReference>
<dbReference type="PANTHER" id="PTHR45661:SF3">
    <property type="entry name" value="IG-LIKE DOMAIN-CONTAINING PROTEIN"/>
    <property type="match status" value="1"/>
</dbReference>
<reference evidence="1 2" key="1">
    <citation type="submission" date="2024-04" db="EMBL/GenBank/DDBJ databases">
        <title>Tritrichomonas musculus Genome.</title>
        <authorList>
            <person name="Alves-Ferreira E."/>
            <person name="Grigg M."/>
            <person name="Lorenzi H."/>
            <person name="Galac M."/>
        </authorList>
    </citation>
    <scope>NUCLEOTIDE SEQUENCE [LARGE SCALE GENOMIC DNA]</scope>
    <source>
        <strain evidence="1 2">EAF2021</strain>
    </source>
</reference>
<dbReference type="InterPro" id="IPR053139">
    <property type="entry name" value="Surface_bspA-like"/>
</dbReference>
<dbReference type="InterPro" id="IPR026906">
    <property type="entry name" value="LRR_5"/>
</dbReference>
<sequence length="470" mass="52760">MISINQNELSLKLNNSNFTAVITNSEKNMNSISIPISVNYQSQDYAITSIDNKAFMQNYQIESVYFPENTELLTIGKYAFSESSLKSISIPASVTKIGEACFSRCTHLESVEFPIDSKLKQLYKNTFFSTKIERLFIPSSIEELKDGWCDNTPKLNKIIVSPSNKKFSFIDNKYLIGKSDILNNGFYDTFYMVRRDIEKVIVPSFITKIAAYAMSDCTSLKTVDFSFDGNLKTIGKFAFFSSSIVFTSLPPSLKELGSSCFANCLSLKAVHFHDDSKLTEIEEMTFYNTSIEKVSIPRNIRKICSNAFAFCKNLRSIQFMKNSELTSINSECFQFSAIEYISIPKTVTTIGKSAFYNCDKLKEIQFQSDSELTSIGESAFENSSIEHISVPCGVTRLEDCSFFGCAALVCAEFLGSSMMIGSRCFRGAHELWLVAFPNSSNIKMWKNSICDAPSDFTVFACANAKIDVDY</sequence>
<keyword evidence="2" id="KW-1185">Reference proteome</keyword>
<dbReference type="PANTHER" id="PTHR45661">
    <property type="entry name" value="SURFACE ANTIGEN"/>
    <property type="match status" value="1"/>
</dbReference>
<accession>A0ABR2IB27</accession>
<evidence type="ECO:0000313" key="2">
    <source>
        <dbReference type="Proteomes" id="UP001470230"/>
    </source>
</evidence>
<organism evidence="1 2">
    <name type="scientific">Tritrichomonas musculus</name>
    <dbReference type="NCBI Taxonomy" id="1915356"/>
    <lineage>
        <taxon>Eukaryota</taxon>
        <taxon>Metamonada</taxon>
        <taxon>Parabasalia</taxon>
        <taxon>Tritrichomonadida</taxon>
        <taxon>Tritrichomonadidae</taxon>
        <taxon>Tritrichomonas</taxon>
    </lineage>
</organism>
<protein>
    <recommendedName>
        <fullName evidence="3">Surface antigen BspA-like</fullName>
    </recommendedName>
</protein>
<dbReference type="EMBL" id="JAPFFF010000018">
    <property type="protein sequence ID" value="KAK8860204.1"/>
    <property type="molecule type" value="Genomic_DNA"/>
</dbReference>
<name>A0ABR2IB27_9EUKA</name>
<dbReference type="Proteomes" id="UP001470230">
    <property type="component" value="Unassembled WGS sequence"/>
</dbReference>